<reference evidence="2" key="1">
    <citation type="submission" date="2014-09" db="EMBL/GenBank/DDBJ databases">
        <title>Genome sequence of the luminous mushroom Mycena chlorophos for searching fungal bioluminescence genes.</title>
        <authorList>
            <person name="Tanaka Y."/>
            <person name="Kasuga D."/>
            <person name="Oba Y."/>
            <person name="Hase S."/>
            <person name="Sato K."/>
            <person name="Oba Y."/>
            <person name="Sakakibara Y."/>
        </authorList>
    </citation>
    <scope>NUCLEOTIDE SEQUENCE</scope>
</reference>
<protein>
    <submittedName>
        <fullName evidence="2">Uncharacterized protein</fullName>
    </submittedName>
</protein>
<feature type="region of interest" description="Disordered" evidence="1">
    <location>
        <begin position="48"/>
        <end position="68"/>
    </location>
</feature>
<feature type="region of interest" description="Disordered" evidence="1">
    <location>
        <begin position="88"/>
        <end position="108"/>
    </location>
</feature>
<evidence type="ECO:0000313" key="2">
    <source>
        <dbReference type="EMBL" id="GAT49107.1"/>
    </source>
</evidence>
<dbReference type="Proteomes" id="UP000815677">
    <property type="component" value="Unassembled WGS sequence"/>
</dbReference>
<name>A0ABQ0LDL4_MYCCL</name>
<feature type="compositionally biased region" description="Low complexity" evidence="1">
    <location>
        <begin position="355"/>
        <end position="368"/>
    </location>
</feature>
<sequence>MRLPLVPKISSTAVQPTTPADEWAGDLQELLSSHVTMTPPATSAARRGYDFSARPNLGPRSMSAGSGMSSLSARKAAALRMPPMVRQDSGIVDPAHNPTSPKDPQPHDTGLSTIVHTGHSAIPHDTDLSTMVHTGRSSSAIPPAEQMRLPRPTSGLLPSHPGLPTFVLTPDEREHEPSLAADDDDSIVSFPRQYTATEERFVDSPVPASISSASIDPVRQIEARAALVQSPVPMASMSSISLDDPSSSSPETVQFSTPSLVGHVPASQTSLADSGYAASSEGESIHTPEEQLSGSAALNSSRSGDTVPIGDLPCDIQALQNIGSDHLPSPHSPGADARPGFVLEDVIRLGPPPSNASLSSSRRASYSSSRRDSEIGTAESNGDGDGMASNVSEMGSTNANFHPSTNPDSPKMGLGPRGQQQQQYDDLRGEQFPPLSPQRNPNKRYSSAEYVYDRSESNGSGSSGSGSTQSTVTSPGDLSGSSSSDEGKRERRKSLGLTGLGLVQKIKEKIGGA</sequence>
<feature type="region of interest" description="Disordered" evidence="1">
    <location>
        <begin position="346"/>
        <end position="499"/>
    </location>
</feature>
<evidence type="ECO:0000313" key="3">
    <source>
        <dbReference type="Proteomes" id="UP000815677"/>
    </source>
</evidence>
<feature type="compositionally biased region" description="Low complexity" evidence="1">
    <location>
        <begin position="236"/>
        <end position="250"/>
    </location>
</feature>
<accession>A0ABQ0LDL4</accession>
<evidence type="ECO:0000256" key="1">
    <source>
        <dbReference type="SAM" id="MobiDB-lite"/>
    </source>
</evidence>
<proteinExistence type="predicted"/>
<dbReference type="EMBL" id="DF845271">
    <property type="protein sequence ID" value="GAT49107.1"/>
    <property type="molecule type" value="Genomic_DNA"/>
</dbReference>
<feature type="compositionally biased region" description="Polar residues" evidence="1">
    <location>
        <begin position="389"/>
        <end position="408"/>
    </location>
</feature>
<keyword evidence="3" id="KW-1185">Reference proteome</keyword>
<gene>
    <name evidence="2" type="ORF">MCHLO_06461</name>
</gene>
<organism evidence="2 3">
    <name type="scientific">Mycena chlorophos</name>
    <name type="common">Agaric fungus</name>
    <name type="synonym">Agaricus chlorophos</name>
    <dbReference type="NCBI Taxonomy" id="658473"/>
    <lineage>
        <taxon>Eukaryota</taxon>
        <taxon>Fungi</taxon>
        <taxon>Dikarya</taxon>
        <taxon>Basidiomycota</taxon>
        <taxon>Agaricomycotina</taxon>
        <taxon>Agaricomycetes</taxon>
        <taxon>Agaricomycetidae</taxon>
        <taxon>Agaricales</taxon>
        <taxon>Marasmiineae</taxon>
        <taxon>Mycenaceae</taxon>
        <taxon>Mycena</taxon>
    </lineage>
</organism>
<feature type="compositionally biased region" description="Low complexity" evidence="1">
    <location>
        <begin position="457"/>
        <end position="484"/>
    </location>
</feature>
<feature type="compositionally biased region" description="Polar residues" evidence="1">
    <location>
        <begin position="290"/>
        <end position="304"/>
    </location>
</feature>
<feature type="region of interest" description="Disordered" evidence="1">
    <location>
        <begin position="236"/>
        <end position="312"/>
    </location>
</feature>